<gene>
    <name evidence="2" type="ORF">GCM10009107_50760</name>
</gene>
<dbReference type="Proteomes" id="UP001500279">
    <property type="component" value="Unassembled WGS sequence"/>
</dbReference>
<evidence type="ECO:0000313" key="2">
    <source>
        <dbReference type="EMBL" id="GAA0764528.1"/>
    </source>
</evidence>
<proteinExistence type="predicted"/>
<protein>
    <recommendedName>
        <fullName evidence="4">DUF2242 domain-containing protein</fullName>
    </recommendedName>
</protein>
<organism evidence="2 3">
    <name type="scientific">Ideonella azotifigens</name>
    <dbReference type="NCBI Taxonomy" id="513160"/>
    <lineage>
        <taxon>Bacteria</taxon>
        <taxon>Pseudomonadati</taxon>
        <taxon>Pseudomonadota</taxon>
        <taxon>Betaproteobacteria</taxon>
        <taxon>Burkholderiales</taxon>
        <taxon>Sphaerotilaceae</taxon>
        <taxon>Ideonella</taxon>
    </lineage>
</organism>
<dbReference type="EMBL" id="BAAAEW010000042">
    <property type="protein sequence ID" value="GAA0764528.1"/>
    <property type="molecule type" value="Genomic_DNA"/>
</dbReference>
<evidence type="ECO:0008006" key="4">
    <source>
        <dbReference type="Google" id="ProtNLM"/>
    </source>
</evidence>
<reference evidence="2 3" key="1">
    <citation type="journal article" date="2019" name="Int. J. Syst. Evol. Microbiol.">
        <title>The Global Catalogue of Microorganisms (GCM) 10K type strain sequencing project: providing services to taxonomists for standard genome sequencing and annotation.</title>
        <authorList>
            <consortium name="The Broad Institute Genomics Platform"/>
            <consortium name="The Broad Institute Genome Sequencing Center for Infectious Disease"/>
            <person name="Wu L."/>
            <person name="Ma J."/>
        </authorList>
    </citation>
    <scope>NUCLEOTIDE SEQUENCE [LARGE SCALE GENOMIC DNA]</scope>
    <source>
        <strain evidence="2 3">JCM 15503</strain>
    </source>
</reference>
<feature type="region of interest" description="Disordered" evidence="1">
    <location>
        <begin position="171"/>
        <end position="219"/>
    </location>
</feature>
<dbReference type="InterPro" id="IPR018718">
    <property type="entry name" value="DUF2242"/>
</dbReference>
<accession>A0ABN1KEN5</accession>
<sequence>MLAVAGGLAGCETVIPRKTSVYQNEQFKSDETFSRLFDAEPDDTCEAARRALLSQGYVINTLKPDLVNGSKRFQPEGEVHVEISFTVVCTPEGRSGKVSTAYVSAMQDRYALKKSANSASLGLPALGSLSIPLSASDDSLVKVASETIPAGQFYDRFFTLMHRYLRESVGDSRQQQRATTAALVPQPLPTPPLPAAAASVPAAAGPAATAASAPGATDH</sequence>
<name>A0ABN1KEN5_9BURK</name>
<evidence type="ECO:0000313" key="3">
    <source>
        <dbReference type="Proteomes" id="UP001500279"/>
    </source>
</evidence>
<feature type="compositionally biased region" description="Low complexity" evidence="1">
    <location>
        <begin position="195"/>
        <end position="219"/>
    </location>
</feature>
<evidence type="ECO:0000256" key="1">
    <source>
        <dbReference type="SAM" id="MobiDB-lite"/>
    </source>
</evidence>
<dbReference type="Pfam" id="PF10001">
    <property type="entry name" value="DUF2242"/>
    <property type="match status" value="1"/>
</dbReference>
<comment type="caution">
    <text evidence="2">The sequence shown here is derived from an EMBL/GenBank/DDBJ whole genome shotgun (WGS) entry which is preliminary data.</text>
</comment>
<keyword evidence="3" id="KW-1185">Reference proteome</keyword>